<dbReference type="Gene3D" id="2.60.40.790">
    <property type="match status" value="1"/>
</dbReference>
<accession>A0ABT2ELP7</accession>
<protein>
    <submittedName>
        <fullName evidence="4">HSP20 family protein</fullName>
    </submittedName>
</protein>
<dbReference type="RefSeq" id="WP_259092566.1">
    <property type="nucleotide sequence ID" value="NZ_CP130454.1"/>
</dbReference>
<gene>
    <name evidence="4" type="ORF">M2350_000275</name>
</gene>
<keyword evidence="5" id="KW-1185">Reference proteome</keyword>
<comment type="caution">
    <text evidence="4">The sequence shown here is derived from an EMBL/GenBank/DDBJ whole genome shotgun (WGS) entry which is preliminary data.</text>
</comment>
<dbReference type="InterPro" id="IPR002068">
    <property type="entry name" value="A-crystallin/Hsp20_dom"/>
</dbReference>
<dbReference type="InterPro" id="IPR031107">
    <property type="entry name" value="Small_HSP"/>
</dbReference>
<name>A0ABT2ELP7_9BACT</name>
<reference evidence="4 5" key="1">
    <citation type="submission" date="2022-08" db="EMBL/GenBank/DDBJ databases">
        <title>Bacterial and archaeal communities from various locations to study Microbial Dark Matter (Phase II).</title>
        <authorList>
            <person name="Stepanauskas R."/>
        </authorList>
    </citation>
    <scope>NUCLEOTIDE SEQUENCE [LARGE SCALE GENOMIC DNA]</scope>
    <source>
        <strain evidence="4 5">PD1</strain>
    </source>
</reference>
<sequence length="158" mass="18270">MATLARRETRLSPWREFDRAFSELTSMMLRDLASWISEWGDGDLAARRTWMPALDIYRKEGHLVIRADIPGVSPETLEVTVNDEGVLTIKGERKWDEGEVEALCCERFYGEFERSIQLPDSVDTERIEASYKDGVLEIRIPYREAPKPSHRRIEVKVG</sequence>
<dbReference type="PROSITE" id="PS01031">
    <property type="entry name" value="SHSP"/>
    <property type="match status" value="1"/>
</dbReference>
<evidence type="ECO:0000256" key="2">
    <source>
        <dbReference type="RuleBase" id="RU003616"/>
    </source>
</evidence>
<evidence type="ECO:0000313" key="4">
    <source>
        <dbReference type="EMBL" id="MCS3917878.1"/>
    </source>
</evidence>
<comment type="similarity">
    <text evidence="1 2">Belongs to the small heat shock protein (HSP20) family.</text>
</comment>
<dbReference type="CDD" id="cd06464">
    <property type="entry name" value="ACD_sHsps-like"/>
    <property type="match status" value="1"/>
</dbReference>
<evidence type="ECO:0000259" key="3">
    <source>
        <dbReference type="PROSITE" id="PS01031"/>
    </source>
</evidence>
<dbReference type="PANTHER" id="PTHR11527">
    <property type="entry name" value="HEAT-SHOCK PROTEIN 20 FAMILY MEMBER"/>
    <property type="match status" value="1"/>
</dbReference>
<evidence type="ECO:0000256" key="1">
    <source>
        <dbReference type="PROSITE-ProRule" id="PRU00285"/>
    </source>
</evidence>
<dbReference type="Proteomes" id="UP001204798">
    <property type="component" value="Unassembled WGS sequence"/>
</dbReference>
<dbReference type="EMBL" id="JANUCP010000001">
    <property type="protein sequence ID" value="MCS3917878.1"/>
    <property type="molecule type" value="Genomic_DNA"/>
</dbReference>
<dbReference type="SUPFAM" id="SSF49764">
    <property type="entry name" value="HSP20-like chaperones"/>
    <property type="match status" value="1"/>
</dbReference>
<organism evidence="4 5">
    <name type="scientific">Candidatus Fervidibacter sacchari</name>
    <dbReference type="NCBI Taxonomy" id="1448929"/>
    <lineage>
        <taxon>Bacteria</taxon>
        <taxon>Candidatus Fervidibacterota</taxon>
        <taxon>Candidatus Fervidibacter</taxon>
    </lineage>
</organism>
<feature type="domain" description="SHSP" evidence="3">
    <location>
        <begin position="45"/>
        <end position="158"/>
    </location>
</feature>
<proteinExistence type="inferred from homology"/>
<dbReference type="Pfam" id="PF00011">
    <property type="entry name" value="HSP20"/>
    <property type="match status" value="1"/>
</dbReference>
<dbReference type="InterPro" id="IPR008978">
    <property type="entry name" value="HSP20-like_chaperone"/>
</dbReference>
<evidence type="ECO:0000313" key="5">
    <source>
        <dbReference type="Proteomes" id="UP001204798"/>
    </source>
</evidence>